<feature type="region of interest" description="Disordered" evidence="1">
    <location>
        <begin position="112"/>
        <end position="150"/>
    </location>
</feature>
<dbReference type="InterPro" id="IPR016024">
    <property type="entry name" value="ARM-type_fold"/>
</dbReference>
<evidence type="ECO:0000259" key="2">
    <source>
        <dbReference type="PROSITE" id="PS51363"/>
    </source>
</evidence>
<dbReference type="Gene3D" id="1.25.40.180">
    <property type="match status" value="1"/>
</dbReference>
<dbReference type="HOGENOM" id="CLU_903880_0_0_1"/>
<feature type="domain" description="W2" evidence="2">
    <location>
        <begin position="1"/>
        <end position="93"/>
    </location>
</feature>
<dbReference type="SMART" id="SM00515">
    <property type="entry name" value="eIF5C"/>
    <property type="match status" value="1"/>
</dbReference>
<feature type="compositionally biased region" description="Low complexity" evidence="1">
    <location>
        <begin position="141"/>
        <end position="150"/>
    </location>
</feature>
<evidence type="ECO:0000313" key="4">
    <source>
        <dbReference type="Proteomes" id="UP000000305"/>
    </source>
</evidence>
<name>E9GLK6_DAPPU</name>
<dbReference type="Proteomes" id="UP000000305">
    <property type="component" value="Unassembled WGS sequence"/>
</dbReference>
<organism evidence="3 4">
    <name type="scientific">Daphnia pulex</name>
    <name type="common">Water flea</name>
    <dbReference type="NCBI Taxonomy" id="6669"/>
    <lineage>
        <taxon>Eukaryota</taxon>
        <taxon>Metazoa</taxon>
        <taxon>Ecdysozoa</taxon>
        <taxon>Arthropoda</taxon>
        <taxon>Crustacea</taxon>
        <taxon>Branchiopoda</taxon>
        <taxon>Diplostraca</taxon>
        <taxon>Cladocera</taxon>
        <taxon>Anomopoda</taxon>
        <taxon>Daphniidae</taxon>
        <taxon>Daphnia</taxon>
    </lineage>
</organism>
<dbReference type="OrthoDB" id="514777at2759"/>
<reference evidence="3 4" key="1">
    <citation type="journal article" date="2011" name="Science">
        <title>The ecoresponsive genome of Daphnia pulex.</title>
        <authorList>
            <person name="Colbourne J.K."/>
            <person name="Pfrender M.E."/>
            <person name="Gilbert D."/>
            <person name="Thomas W.K."/>
            <person name="Tucker A."/>
            <person name="Oakley T.H."/>
            <person name="Tokishita S."/>
            <person name="Aerts A."/>
            <person name="Arnold G.J."/>
            <person name="Basu M.K."/>
            <person name="Bauer D.J."/>
            <person name="Caceres C.E."/>
            <person name="Carmel L."/>
            <person name="Casola C."/>
            <person name="Choi J.H."/>
            <person name="Detter J.C."/>
            <person name="Dong Q."/>
            <person name="Dusheyko S."/>
            <person name="Eads B.D."/>
            <person name="Frohlich T."/>
            <person name="Geiler-Samerotte K.A."/>
            <person name="Gerlach D."/>
            <person name="Hatcher P."/>
            <person name="Jogdeo S."/>
            <person name="Krijgsveld J."/>
            <person name="Kriventseva E.V."/>
            <person name="Kultz D."/>
            <person name="Laforsch C."/>
            <person name="Lindquist E."/>
            <person name="Lopez J."/>
            <person name="Manak J.R."/>
            <person name="Muller J."/>
            <person name="Pangilinan J."/>
            <person name="Patwardhan R.P."/>
            <person name="Pitluck S."/>
            <person name="Pritham E.J."/>
            <person name="Rechtsteiner A."/>
            <person name="Rho M."/>
            <person name="Rogozin I.B."/>
            <person name="Sakarya O."/>
            <person name="Salamov A."/>
            <person name="Schaack S."/>
            <person name="Shapiro H."/>
            <person name="Shiga Y."/>
            <person name="Skalitzky C."/>
            <person name="Smith Z."/>
            <person name="Souvorov A."/>
            <person name="Sung W."/>
            <person name="Tang Z."/>
            <person name="Tsuchiya D."/>
            <person name="Tu H."/>
            <person name="Vos H."/>
            <person name="Wang M."/>
            <person name="Wolf Y.I."/>
            <person name="Yamagata H."/>
            <person name="Yamada T."/>
            <person name="Ye Y."/>
            <person name="Shaw J.R."/>
            <person name="Andrews J."/>
            <person name="Crease T.J."/>
            <person name="Tang H."/>
            <person name="Lucas S.M."/>
            <person name="Robertson H.M."/>
            <person name="Bork P."/>
            <person name="Koonin E.V."/>
            <person name="Zdobnov E.M."/>
            <person name="Grigoriev I.V."/>
            <person name="Lynch M."/>
            <person name="Boore J.L."/>
        </authorList>
    </citation>
    <scope>NUCLEOTIDE SEQUENCE [LARGE SCALE GENOMIC DNA]</scope>
</reference>
<dbReference type="InterPro" id="IPR003307">
    <property type="entry name" value="W2_domain"/>
</dbReference>
<dbReference type="AlphaFoldDB" id="E9GLK6"/>
<protein>
    <recommendedName>
        <fullName evidence="2">W2 domain-containing protein</fullName>
    </recommendedName>
</protein>
<accession>E9GLK6</accession>
<gene>
    <name evidence="3" type="ORF">DAPPUDRAFT_244701</name>
</gene>
<dbReference type="STRING" id="6669.E9GLK6"/>
<feature type="compositionally biased region" description="Polar residues" evidence="1">
    <location>
        <begin position="112"/>
        <end position="121"/>
    </location>
</feature>
<dbReference type="KEGG" id="dpx:DAPPUDRAFT_244701"/>
<dbReference type="CDD" id="cd11559">
    <property type="entry name" value="W2_eIF4G1_like"/>
    <property type="match status" value="1"/>
</dbReference>
<feature type="region of interest" description="Disordered" evidence="1">
    <location>
        <begin position="200"/>
        <end position="221"/>
    </location>
</feature>
<dbReference type="Pfam" id="PF02020">
    <property type="entry name" value="W2"/>
    <property type="match status" value="1"/>
</dbReference>
<feature type="region of interest" description="Disordered" evidence="1">
    <location>
        <begin position="267"/>
        <end position="308"/>
    </location>
</feature>
<proteinExistence type="predicted"/>
<sequence>MDVLKRYVDNIADRELQLLYAVQALVTQRQHPKGLMQGIFETLHDSNVVSEEGFESWVSVDDPLEREGKAVALKMITPFFTWLKEADSEIEMDKKISELKVFNPAVTNLYKGSSSVPASTDNKTEGRPGPTLGGSDRSVTNLTNNNPINNQRFYAEDSFSDVNDRFKERLDSMDYAYNNGMADPMQQQLQGMNGQQQQPNFNGGTGGPIRNLPMNKTTRGLPPVLPDPSVIQQQQQQHPGQPPLNNMMMMNADANNPLYGHANNVAAPQQATTAPTSAPLSSHFSFFEMGGNNSSSNNNRQGPVSSRR</sequence>
<feature type="compositionally biased region" description="Low complexity" evidence="1">
    <location>
        <begin position="267"/>
        <end position="282"/>
    </location>
</feature>
<evidence type="ECO:0000313" key="3">
    <source>
        <dbReference type="EMBL" id="EFX79527.1"/>
    </source>
</evidence>
<dbReference type="PROSITE" id="PS51363">
    <property type="entry name" value="W2"/>
    <property type="match status" value="1"/>
</dbReference>
<evidence type="ECO:0000256" key="1">
    <source>
        <dbReference type="SAM" id="MobiDB-lite"/>
    </source>
</evidence>
<dbReference type="InParanoid" id="E9GLK6"/>
<dbReference type="SUPFAM" id="SSF48371">
    <property type="entry name" value="ARM repeat"/>
    <property type="match status" value="1"/>
</dbReference>
<dbReference type="EMBL" id="GL732551">
    <property type="protein sequence ID" value="EFX79527.1"/>
    <property type="molecule type" value="Genomic_DNA"/>
</dbReference>
<dbReference type="eggNOG" id="KOG0401">
    <property type="taxonomic scope" value="Eukaryota"/>
</dbReference>
<dbReference type="FunFam" id="1.25.40.180:FF:000042">
    <property type="entry name" value="Eukaryotic translation initiation factor 4 gamma"/>
    <property type="match status" value="1"/>
</dbReference>
<keyword evidence="4" id="KW-1185">Reference proteome</keyword>